<evidence type="ECO:0000313" key="3">
    <source>
        <dbReference type="EMBL" id="PIU15336.1"/>
    </source>
</evidence>
<dbReference type="Gene3D" id="3.40.50.720">
    <property type="entry name" value="NAD(P)-binding Rossmann-like Domain"/>
    <property type="match status" value="1"/>
</dbReference>
<proteinExistence type="inferred from homology"/>
<reference evidence="4" key="1">
    <citation type="submission" date="2017-09" db="EMBL/GenBank/DDBJ databases">
        <title>Depth-based differentiation of microbial function through sediment-hosted aquifers and enrichment of novel symbionts in the deep terrestrial subsurface.</title>
        <authorList>
            <person name="Probst A.J."/>
            <person name="Ladd B."/>
            <person name="Jarett J.K."/>
            <person name="Geller-Mcgrath D.E."/>
            <person name="Sieber C.M.K."/>
            <person name="Emerson J.B."/>
            <person name="Anantharaman K."/>
            <person name="Thomas B.C."/>
            <person name="Malmstrom R."/>
            <person name="Stieglmeier M."/>
            <person name="Klingl A."/>
            <person name="Woyke T."/>
            <person name="Ryan C.M."/>
            <person name="Banfield J.F."/>
        </authorList>
    </citation>
    <scope>NUCLEOTIDE SEQUENCE [LARGE SCALE GENOMIC DNA]</scope>
</reference>
<evidence type="ECO:0000313" key="4">
    <source>
        <dbReference type="Proteomes" id="UP000229784"/>
    </source>
</evidence>
<protein>
    <recommendedName>
        <fullName evidence="2">Polysaccharide biosynthesis protein CapD-like domain-containing protein</fullName>
    </recommendedName>
</protein>
<dbReference type="PANTHER" id="PTHR43318">
    <property type="entry name" value="UDP-N-ACETYLGLUCOSAMINE 4,6-DEHYDRATASE"/>
    <property type="match status" value="1"/>
</dbReference>
<dbReference type="CDD" id="cd05237">
    <property type="entry name" value="UDP_invert_4-6DH_SDR_e"/>
    <property type="match status" value="1"/>
</dbReference>
<dbReference type="InterPro" id="IPR051203">
    <property type="entry name" value="Polysaccharide_Synthase-Rel"/>
</dbReference>
<name>A0A2M6XUE3_9BACT</name>
<dbReference type="InterPro" id="IPR003869">
    <property type="entry name" value="Polysac_CapD-like"/>
</dbReference>
<comment type="similarity">
    <text evidence="1">Belongs to the polysaccharide synthase family.</text>
</comment>
<dbReference type="Pfam" id="PF02719">
    <property type="entry name" value="Polysacc_synt_2"/>
    <property type="match status" value="1"/>
</dbReference>
<dbReference type="EMBL" id="PEXQ01000046">
    <property type="protein sequence ID" value="PIU15336.1"/>
    <property type="molecule type" value="Genomic_DNA"/>
</dbReference>
<dbReference type="PANTHER" id="PTHR43318:SF2">
    <property type="entry name" value="UDP-N-ACETYLGLUCOSAMINE 4,6-DEHYDRATASE (INVERTING)"/>
    <property type="match status" value="1"/>
</dbReference>
<gene>
    <name evidence="3" type="ORF">COT20_01825</name>
</gene>
<evidence type="ECO:0000259" key="2">
    <source>
        <dbReference type="Pfam" id="PF02719"/>
    </source>
</evidence>
<dbReference type="SUPFAM" id="SSF51735">
    <property type="entry name" value="NAD(P)-binding Rossmann-fold domains"/>
    <property type="match status" value="1"/>
</dbReference>
<evidence type="ECO:0000256" key="1">
    <source>
        <dbReference type="ARBA" id="ARBA00007430"/>
    </source>
</evidence>
<feature type="domain" description="Polysaccharide biosynthesis protein CapD-like" evidence="2">
    <location>
        <begin position="13"/>
        <end position="293"/>
    </location>
</feature>
<comment type="caution">
    <text evidence="3">The sequence shown here is derived from an EMBL/GenBank/DDBJ whole genome shotgun (WGS) entry which is preliminary data.</text>
</comment>
<organism evidence="3 4">
    <name type="scientific">bacterium (Candidatus Gribaldobacteria) CG08_land_8_20_14_0_20_39_15</name>
    <dbReference type="NCBI Taxonomy" id="2014273"/>
    <lineage>
        <taxon>Bacteria</taxon>
        <taxon>Candidatus Gribaldobacteria</taxon>
    </lineage>
</organism>
<dbReference type="AlphaFoldDB" id="A0A2M6XUE3"/>
<dbReference type="Proteomes" id="UP000229784">
    <property type="component" value="Unassembled WGS sequence"/>
</dbReference>
<sequence length="335" mass="37101">MKTSAKFFQNKDILVTGGCGSIGNEIVKQLLKYPIKKVRVLDHNESGQFFLWQKSAGNGKMSNLLGDITNKERAREAMEGVDIVFHCAALKHVAMCEFNPSEAVATNVIGTQNLITAARENGVKRFISISTDKAVNPINTMGATKLLSEKLIQNAPVGDCQTMFSCVRFGNVLNSDASVIPIFRQQIAKGGPLTITAPQMVRFFMSIPQAINLVLTVARVMKGREIFILKMGAMKITDLAEVMIEDLAEHFGYNPKKIKIKIIGVRPGEKIYESLLTEEEARDVDEQKDMFILRPKKTASIARRLPIPIIGSYNSKYACLLSKNQIRAIISPILL</sequence>
<dbReference type="InterPro" id="IPR036291">
    <property type="entry name" value="NAD(P)-bd_dom_sf"/>
</dbReference>
<accession>A0A2M6XUE3</accession>